<dbReference type="GO" id="GO:0047372">
    <property type="term" value="F:monoacylglycerol lipase activity"/>
    <property type="evidence" value="ECO:0007669"/>
    <property type="project" value="TreeGrafter"/>
</dbReference>
<dbReference type="EC" id="3.1.1.-" evidence="5"/>
<sequence>MVTLPLLFLAEGGRIRRLMVNLEDPNPIELNLRDNRPMYEAKDINNFYLEQTPKIFPQKSRNDFLKSIESVVGEMLGPKYDGKYLRTLTTGLLGDITLMDTLTNVIIPTFDVKLLQPVLFSTIDAKESSLKNAKLSDICISTSAAPTYLPAHYFEVKDDQGTIRTFNLVDGGIAANNPTMIAISHINREMLKHDSEPMDATRLLVLSLGTGSAKSEVKYSAAEVSKWGLINWMFNNGSTPLVDMFSAASSDMVGIHVSTLFQSLNCKNNYIRIQDDNLSGEESSVDIATEKNLKRLVEIGKALLKKPVSRVNLDTGRFEKSEGEGTYEEALVDLAKQLVEGRKLRQNN</sequence>
<comment type="function">
    <text evidence="5">Lipolytic acyl hydrolase (LAH).</text>
</comment>
<dbReference type="EMBL" id="JBEDUW010000248">
    <property type="protein sequence ID" value="KAK9902896.1"/>
    <property type="molecule type" value="Genomic_DNA"/>
</dbReference>
<keyword evidence="2 5" id="KW-0442">Lipid degradation</keyword>
<gene>
    <name evidence="7" type="ORF">M0R45_001411</name>
</gene>
<evidence type="ECO:0000256" key="1">
    <source>
        <dbReference type="ARBA" id="ARBA00010240"/>
    </source>
</evidence>
<keyword evidence="3 5" id="KW-0443">Lipid metabolism</keyword>
<comment type="similarity">
    <text evidence="1 5">Belongs to the patatin family.</text>
</comment>
<dbReference type="GO" id="GO:0004620">
    <property type="term" value="F:phospholipase activity"/>
    <property type="evidence" value="ECO:0007669"/>
    <property type="project" value="TreeGrafter"/>
</dbReference>
<keyword evidence="5" id="KW-0378">Hydrolase</keyword>
<dbReference type="Proteomes" id="UP001457282">
    <property type="component" value="Unassembled WGS sequence"/>
</dbReference>
<organism evidence="7 8">
    <name type="scientific">Rubus argutus</name>
    <name type="common">Southern blackberry</name>
    <dbReference type="NCBI Taxonomy" id="59490"/>
    <lineage>
        <taxon>Eukaryota</taxon>
        <taxon>Viridiplantae</taxon>
        <taxon>Streptophyta</taxon>
        <taxon>Embryophyta</taxon>
        <taxon>Tracheophyta</taxon>
        <taxon>Spermatophyta</taxon>
        <taxon>Magnoliopsida</taxon>
        <taxon>eudicotyledons</taxon>
        <taxon>Gunneridae</taxon>
        <taxon>Pentapetalae</taxon>
        <taxon>rosids</taxon>
        <taxon>fabids</taxon>
        <taxon>Rosales</taxon>
        <taxon>Rosaceae</taxon>
        <taxon>Rosoideae</taxon>
        <taxon>Rosoideae incertae sedis</taxon>
        <taxon>Rubus</taxon>
    </lineage>
</organism>
<evidence type="ECO:0000256" key="5">
    <source>
        <dbReference type="RuleBase" id="RU361262"/>
    </source>
</evidence>
<evidence type="ECO:0000256" key="4">
    <source>
        <dbReference type="PROSITE-ProRule" id="PRU01161"/>
    </source>
</evidence>
<evidence type="ECO:0000259" key="6">
    <source>
        <dbReference type="PROSITE" id="PS51635"/>
    </source>
</evidence>
<proteinExistence type="inferred from homology"/>
<name>A0AAW1VHC2_RUBAR</name>
<dbReference type="SUPFAM" id="SSF52151">
    <property type="entry name" value="FabD/lysophospholipase-like"/>
    <property type="match status" value="1"/>
</dbReference>
<dbReference type="Gene3D" id="3.40.1090.10">
    <property type="entry name" value="Cytosolic phospholipase A2 catalytic domain"/>
    <property type="match status" value="1"/>
</dbReference>
<reference evidence="7 8" key="1">
    <citation type="journal article" date="2023" name="G3 (Bethesda)">
        <title>A chromosome-length genome assembly and annotation of blackberry (Rubus argutus, cv. 'Hillquist').</title>
        <authorList>
            <person name="Bruna T."/>
            <person name="Aryal R."/>
            <person name="Dudchenko O."/>
            <person name="Sargent D.J."/>
            <person name="Mead D."/>
            <person name="Buti M."/>
            <person name="Cavallini A."/>
            <person name="Hytonen T."/>
            <person name="Andres J."/>
            <person name="Pham M."/>
            <person name="Weisz D."/>
            <person name="Mascagni F."/>
            <person name="Usai G."/>
            <person name="Natali L."/>
            <person name="Bassil N."/>
            <person name="Fernandez G.E."/>
            <person name="Lomsadze A."/>
            <person name="Armour M."/>
            <person name="Olukolu B."/>
            <person name="Poorten T."/>
            <person name="Britton C."/>
            <person name="Davik J."/>
            <person name="Ashrafi H."/>
            <person name="Aiden E.L."/>
            <person name="Borodovsky M."/>
            <person name="Worthington M."/>
        </authorList>
    </citation>
    <scope>NUCLEOTIDE SEQUENCE [LARGE SCALE GENOMIC DNA]</scope>
    <source>
        <strain evidence="7">PI 553951</strain>
    </source>
</reference>
<evidence type="ECO:0000313" key="7">
    <source>
        <dbReference type="EMBL" id="KAK9902896.1"/>
    </source>
</evidence>
<dbReference type="PANTHER" id="PTHR32176:SF99">
    <property type="entry name" value="PATATIN"/>
    <property type="match status" value="1"/>
</dbReference>
<feature type="short sequence motif" description="DGA/G" evidence="4">
    <location>
        <begin position="170"/>
        <end position="172"/>
    </location>
</feature>
<dbReference type="PROSITE" id="PS51635">
    <property type="entry name" value="PNPLA"/>
    <property type="match status" value="1"/>
</dbReference>
<comment type="domain">
    <text evidence="5">The nitrogen atoms of the two glycine residues in the GGXR motif define the oxyanion hole, and stabilize the oxyanion that forms during the nucleophilic attack by the catalytic serine during substrate cleavage.</text>
</comment>
<comment type="caution">
    <text evidence="4">Lacks conserved residue(s) required for the propagation of feature annotation.</text>
</comment>
<dbReference type="GO" id="GO:0016042">
    <property type="term" value="P:lipid catabolic process"/>
    <property type="evidence" value="ECO:0007669"/>
    <property type="project" value="UniProtKB-KW"/>
</dbReference>
<comment type="caution">
    <text evidence="7">The sequence shown here is derived from an EMBL/GenBank/DDBJ whole genome shotgun (WGS) entry which is preliminary data.</text>
</comment>
<accession>A0AAW1VHC2</accession>
<dbReference type="InterPro" id="IPR016035">
    <property type="entry name" value="Acyl_Trfase/lysoPLipase"/>
</dbReference>
<dbReference type="AlphaFoldDB" id="A0AAW1VHC2"/>
<evidence type="ECO:0000256" key="3">
    <source>
        <dbReference type="ARBA" id="ARBA00023098"/>
    </source>
</evidence>
<keyword evidence="8" id="KW-1185">Reference proteome</keyword>
<dbReference type="PANTHER" id="PTHR32176">
    <property type="entry name" value="XYLOSE ISOMERASE"/>
    <property type="match status" value="1"/>
</dbReference>
<evidence type="ECO:0000256" key="2">
    <source>
        <dbReference type="ARBA" id="ARBA00022963"/>
    </source>
</evidence>
<feature type="domain" description="PNPLA" evidence="6">
    <location>
        <begin position="1"/>
        <end position="183"/>
    </location>
</feature>
<dbReference type="Pfam" id="PF01734">
    <property type="entry name" value="Patatin"/>
    <property type="match status" value="1"/>
</dbReference>
<evidence type="ECO:0000313" key="8">
    <source>
        <dbReference type="Proteomes" id="UP001457282"/>
    </source>
</evidence>
<dbReference type="InterPro" id="IPR002641">
    <property type="entry name" value="PNPLA_dom"/>
</dbReference>
<protein>
    <recommendedName>
        <fullName evidence="5">Patatin</fullName>
        <ecNumber evidence="5">3.1.1.-</ecNumber>
    </recommendedName>
</protein>